<feature type="transmembrane region" description="Helical" evidence="1">
    <location>
        <begin position="59"/>
        <end position="77"/>
    </location>
</feature>
<dbReference type="RefSeq" id="WP_214359781.1">
    <property type="nucleotide sequence ID" value="NZ_JAEKFT010000002.1"/>
</dbReference>
<dbReference type="AlphaFoldDB" id="A0A944H6C4"/>
<name>A0A944H6C4_DENI1</name>
<dbReference type="EMBL" id="JAEKFT010000002">
    <property type="protein sequence ID" value="MBT0960023.1"/>
    <property type="molecule type" value="Genomic_DNA"/>
</dbReference>
<keyword evidence="1" id="KW-1133">Transmembrane helix</keyword>
<evidence type="ECO:0000256" key="1">
    <source>
        <dbReference type="SAM" id="Phobius"/>
    </source>
</evidence>
<keyword evidence="1" id="KW-0812">Transmembrane</keyword>
<organism evidence="2 3">
    <name type="scientific">Denitromonas iodatirespirans</name>
    <dbReference type="NCBI Taxonomy" id="2795389"/>
    <lineage>
        <taxon>Bacteria</taxon>
        <taxon>Pseudomonadati</taxon>
        <taxon>Pseudomonadota</taxon>
        <taxon>Betaproteobacteria</taxon>
        <taxon>Rhodocyclales</taxon>
        <taxon>Zoogloeaceae</taxon>
        <taxon>Denitromonas</taxon>
    </lineage>
</organism>
<reference evidence="3" key="1">
    <citation type="journal article" date="2022" name="ISME J.">
        <title>Genetic and phylogenetic analysis of dissimilatory iodate-reducing bacteria identifies potential niches across the world's oceans.</title>
        <authorList>
            <person name="Reyes-Umana V."/>
            <person name="Henning Z."/>
            <person name="Lee K."/>
            <person name="Barnum T.P."/>
            <person name="Coates J.D."/>
        </authorList>
    </citation>
    <scope>NUCLEOTIDE SEQUENCE [LARGE SCALE GENOMIC DNA]</scope>
    <source>
        <strain evidence="3">IR12</strain>
    </source>
</reference>
<dbReference type="Proteomes" id="UP000694660">
    <property type="component" value="Unassembled WGS sequence"/>
</dbReference>
<comment type="caution">
    <text evidence="2">The sequence shown here is derived from an EMBL/GenBank/DDBJ whole genome shotgun (WGS) entry which is preliminary data.</text>
</comment>
<evidence type="ECO:0000313" key="3">
    <source>
        <dbReference type="Proteomes" id="UP000694660"/>
    </source>
</evidence>
<gene>
    <name evidence="2" type="ORF">I8J34_02445</name>
</gene>
<feature type="transmembrane region" description="Helical" evidence="1">
    <location>
        <begin position="21"/>
        <end position="39"/>
    </location>
</feature>
<keyword evidence="1" id="KW-0472">Membrane</keyword>
<proteinExistence type="predicted"/>
<feature type="transmembrane region" description="Helical" evidence="1">
    <location>
        <begin position="98"/>
        <end position="119"/>
    </location>
</feature>
<keyword evidence="3" id="KW-1185">Reference proteome</keyword>
<protein>
    <submittedName>
        <fullName evidence="2">Uncharacterized protein</fullName>
    </submittedName>
</protein>
<evidence type="ECO:0000313" key="2">
    <source>
        <dbReference type="EMBL" id="MBT0960023.1"/>
    </source>
</evidence>
<sequence>MSSPLFARLIRPVGQSRSAKTVEVFGWILLAEAPLVLLAPHWVAEVLHLPELGVQAANYFRLVGLLIGGLGMLYVVSGRLDAQGFVFASMLDRPLVPFIMAALWAFGLIPGTLALFFAVSDSVSVLWTWSAWRREHRGP</sequence>
<accession>A0A944H6C4</accession>